<dbReference type="STRING" id="112901.SAMN04488500_13411"/>
<keyword evidence="4" id="KW-1185">Reference proteome</keyword>
<reference evidence="3 4" key="1">
    <citation type="submission" date="2017-04" db="EMBL/GenBank/DDBJ databases">
        <authorList>
            <person name="Afonso C.L."/>
            <person name="Miller P.J."/>
            <person name="Scott M.A."/>
            <person name="Spackman E."/>
            <person name="Goraichik I."/>
            <person name="Dimitrov K.M."/>
            <person name="Suarez D.L."/>
            <person name="Swayne D.E."/>
        </authorList>
    </citation>
    <scope>NUCLEOTIDE SEQUENCE [LARGE SCALE GENOMIC DNA]</scope>
    <source>
        <strain evidence="3 4">DSM 5090</strain>
    </source>
</reference>
<dbReference type="InterPro" id="IPR034139">
    <property type="entry name" value="TOPRIM_OLD"/>
</dbReference>
<dbReference type="EMBL" id="FWXI01000034">
    <property type="protein sequence ID" value="SMD14546.1"/>
    <property type="molecule type" value="Genomic_DNA"/>
</dbReference>
<evidence type="ECO:0000259" key="2">
    <source>
        <dbReference type="Pfam" id="PF20469"/>
    </source>
</evidence>
<dbReference type="InterPro" id="IPR051396">
    <property type="entry name" value="Bact_Antivir_Def_Nuclease"/>
</dbReference>
<dbReference type="PANTHER" id="PTHR43581">
    <property type="entry name" value="ATP/GTP PHOSPHATASE"/>
    <property type="match status" value="1"/>
</dbReference>
<dbReference type="Proteomes" id="UP000192738">
    <property type="component" value="Unassembled WGS sequence"/>
</dbReference>
<dbReference type="Pfam" id="PF13175">
    <property type="entry name" value="AAA_15"/>
    <property type="match status" value="1"/>
</dbReference>
<proteinExistence type="predicted"/>
<evidence type="ECO:0000259" key="1">
    <source>
        <dbReference type="Pfam" id="PF13175"/>
    </source>
</evidence>
<dbReference type="AlphaFoldDB" id="A0A1W2EZ89"/>
<dbReference type="Gene3D" id="3.40.50.300">
    <property type="entry name" value="P-loop containing nucleotide triphosphate hydrolases"/>
    <property type="match status" value="1"/>
</dbReference>
<gene>
    <name evidence="3" type="ORF">SAMN04488500_13411</name>
</gene>
<keyword evidence="3" id="KW-0540">Nuclease</keyword>
<keyword evidence="3" id="KW-0378">Hydrolase</keyword>
<keyword evidence="3" id="KW-0255">Endonuclease</keyword>
<evidence type="ECO:0000313" key="3">
    <source>
        <dbReference type="EMBL" id="SMD14546.1"/>
    </source>
</evidence>
<dbReference type="RefSeq" id="WP_176215662.1">
    <property type="nucleotide sequence ID" value="NZ_FWXI01000034.1"/>
</dbReference>
<name>A0A1W2EZ89_9FIRM</name>
<evidence type="ECO:0000313" key="4">
    <source>
        <dbReference type="Proteomes" id="UP000192738"/>
    </source>
</evidence>
<dbReference type="SUPFAM" id="SSF52540">
    <property type="entry name" value="P-loop containing nucleoside triphosphate hydrolases"/>
    <property type="match status" value="1"/>
</dbReference>
<feature type="domain" description="OLD protein-like TOPRIM" evidence="2">
    <location>
        <begin position="335"/>
        <end position="405"/>
    </location>
</feature>
<organism evidence="3 4">
    <name type="scientific">Sporomusa malonica</name>
    <dbReference type="NCBI Taxonomy" id="112901"/>
    <lineage>
        <taxon>Bacteria</taxon>
        <taxon>Bacillati</taxon>
        <taxon>Bacillota</taxon>
        <taxon>Negativicutes</taxon>
        <taxon>Selenomonadales</taxon>
        <taxon>Sporomusaceae</taxon>
        <taxon>Sporomusa</taxon>
    </lineage>
</organism>
<dbReference type="InterPro" id="IPR041685">
    <property type="entry name" value="AAA_GajA/Old/RecF-like"/>
</dbReference>
<dbReference type="GO" id="GO:0004519">
    <property type="term" value="F:endonuclease activity"/>
    <property type="evidence" value="ECO:0007669"/>
    <property type="project" value="UniProtKB-KW"/>
</dbReference>
<dbReference type="PANTHER" id="PTHR43581:SF4">
    <property type="entry name" value="ATP_GTP PHOSPHATASE"/>
    <property type="match status" value="1"/>
</dbReference>
<accession>A0A1W2EZ89</accession>
<dbReference type="CDD" id="cd01026">
    <property type="entry name" value="TOPRIM_OLD"/>
    <property type="match status" value="1"/>
</dbReference>
<dbReference type="Pfam" id="PF20469">
    <property type="entry name" value="OLD-like_TOPRIM"/>
    <property type="match status" value="1"/>
</dbReference>
<sequence>MHIRYERDVKLQGVERIKTTVWGGELEGQSISFQVLELLNHVFLGALRDAESDLRPGKGNRLGQLLRKVVAGDDDKRSILEHVKQANRKIIQESPVIKTGEIINGNLKEIEKRRLKQNVQIGLMPPDFNKIADSLQTLLVTGKKSLKLQFDESEWKYLTTKYHVKECPIENLNGKVLINLTDVSSELVGQDFYNVLLEHANFTFDLHQNGLGYNNIIYIATVLGDLIERKNIESYTYNALLIEEPEAHLHPQLQDLLFNFFTNRLQNGTDDSPIQLFITSHSPTLTSKAQIDNIMVFHEDRLGNVAVTSLSNCPLNNDEKADLKRYLDVTKSQLFFSKAVILVEGISEALLLPVLAQRLGCPLDENAVEIVNIDGVAFEPFIKLFNANEKDNRIDIPCIVVTDDDRCTDDNDDDTNEEKGSEINGVKLTGDDLKLKKADIKTVMEKFRIGIPSDRATKVKGCESKFVTVSTAFKTFEYELAKASNNNIDVIMKVLAVMQPKNHTWILKKIKEKVLSEEEAAILIWLAVRKEKGIFAQKLAVKMEEVDEKGAAKYKFIIPTYLQEVFKKACPMQIEGVEDIPC</sequence>
<protein>
    <submittedName>
        <fullName evidence="3">Putative ATP-dependent endonuclease of the OLD family</fullName>
    </submittedName>
</protein>
<dbReference type="InterPro" id="IPR027417">
    <property type="entry name" value="P-loop_NTPase"/>
</dbReference>
<feature type="domain" description="Endonuclease GajA/Old nuclease/RecF-like AAA" evidence="1">
    <location>
        <begin position="97"/>
        <end position="285"/>
    </location>
</feature>